<dbReference type="AlphaFoldDB" id="A0YDF7"/>
<dbReference type="OrthoDB" id="9778569at2"/>
<protein>
    <submittedName>
        <fullName evidence="1">5-nucleotidase</fullName>
    </submittedName>
</protein>
<dbReference type="EMBL" id="AAVT01000004">
    <property type="protein sequence ID" value="EAW31260.1"/>
    <property type="molecule type" value="Genomic_DNA"/>
</dbReference>
<dbReference type="GO" id="GO:0000287">
    <property type="term" value="F:magnesium ion binding"/>
    <property type="evidence" value="ECO:0007669"/>
    <property type="project" value="InterPro"/>
</dbReference>
<dbReference type="GO" id="GO:0008253">
    <property type="term" value="F:5'-nucleotidase activity"/>
    <property type="evidence" value="ECO:0007669"/>
    <property type="project" value="InterPro"/>
</dbReference>
<dbReference type="InterPro" id="IPR010394">
    <property type="entry name" value="5-nucleotidase"/>
</dbReference>
<proteinExistence type="predicted"/>
<dbReference type="GO" id="GO:0009117">
    <property type="term" value="P:nucleotide metabolic process"/>
    <property type="evidence" value="ECO:0007669"/>
    <property type="project" value="InterPro"/>
</dbReference>
<dbReference type="STRING" id="247633.GP2143_04028"/>
<evidence type="ECO:0000313" key="1">
    <source>
        <dbReference type="EMBL" id="EAW31260.1"/>
    </source>
</evidence>
<organism evidence="1 2">
    <name type="scientific">marine gamma proteobacterium HTCC2143</name>
    <dbReference type="NCBI Taxonomy" id="247633"/>
    <lineage>
        <taxon>Bacteria</taxon>
        <taxon>Pseudomonadati</taxon>
        <taxon>Pseudomonadota</taxon>
        <taxon>Gammaproteobacteria</taxon>
        <taxon>Cellvibrionales</taxon>
        <taxon>Spongiibacteraceae</taxon>
        <taxon>BD1-7 clade</taxon>
    </lineage>
</organism>
<evidence type="ECO:0000313" key="2">
    <source>
        <dbReference type="Proteomes" id="UP000004931"/>
    </source>
</evidence>
<sequence length="300" mass="32726">MSSGFGKKLVIAISSRALFDLDDSHQIYQEQGLEAYARYQIDHEDDILSPGEAFPMVQKLLRINERLGGESRVEVLLLSRNSADTGLRVFNSIEHYGLDITRAAFSGGESPYRYVSAFGCHLFLSTDAQDVRSALENGVAAATLMSSSSPQEGSDSTLKFAFDGDAVLFSDESEQIYKSQGLDAFTENEKSSAREPMSGGPFKAFLSALHGLQAEFPPLESPIRTALVTARSAPAHERVIRTLRAWNIRIDESLFLGGLDKSAFLRAYGADVFFDDQELHCDSAGQHIATGHVPHGVANS</sequence>
<dbReference type="eggNOG" id="ENOG502Z7TB">
    <property type="taxonomic scope" value="Bacteria"/>
</dbReference>
<accession>A0YDF7</accession>
<comment type="caution">
    <text evidence="1">The sequence shown here is derived from an EMBL/GenBank/DDBJ whole genome shotgun (WGS) entry which is preliminary data.</text>
</comment>
<dbReference type="PANTHER" id="PTHR31367:SF5">
    <property type="entry name" value="CYTOSOLIC 5'-NUCLEOTIDASE 1A"/>
    <property type="match status" value="1"/>
</dbReference>
<dbReference type="PANTHER" id="PTHR31367">
    <property type="entry name" value="CYTOSOLIC 5'-NUCLEOTIDASE 1 FAMILY MEMBER"/>
    <property type="match status" value="1"/>
</dbReference>
<dbReference type="Proteomes" id="UP000004931">
    <property type="component" value="Unassembled WGS sequence"/>
</dbReference>
<dbReference type="GO" id="GO:0000166">
    <property type="term" value="F:nucleotide binding"/>
    <property type="evidence" value="ECO:0007669"/>
    <property type="project" value="InterPro"/>
</dbReference>
<gene>
    <name evidence="1" type="ORF">GP2143_04028</name>
</gene>
<name>A0YDF7_9GAMM</name>
<dbReference type="Pfam" id="PF06189">
    <property type="entry name" value="5-nucleotidase"/>
    <property type="match status" value="1"/>
</dbReference>
<keyword evidence="2" id="KW-1185">Reference proteome</keyword>
<dbReference type="GO" id="GO:0005737">
    <property type="term" value="C:cytoplasm"/>
    <property type="evidence" value="ECO:0007669"/>
    <property type="project" value="InterPro"/>
</dbReference>
<reference evidence="1 2" key="1">
    <citation type="journal article" date="2010" name="J. Bacteriol.">
        <title>Genome sequence of the oligotrophic marine Gammaproteobacterium HTCC2143, isolated from the Oregon Coast.</title>
        <authorList>
            <person name="Oh H.M."/>
            <person name="Kang I."/>
            <person name="Ferriera S."/>
            <person name="Giovannoni S.J."/>
            <person name="Cho J.C."/>
        </authorList>
    </citation>
    <scope>NUCLEOTIDE SEQUENCE [LARGE SCALE GENOMIC DNA]</scope>
    <source>
        <strain evidence="1 2">HTCC2143</strain>
    </source>
</reference>